<reference evidence="1 2" key="1">
    <citation type="submission" date="2021-06" db="EMBL/GenBank/DDBJ databases">
        <authorList>
            <person name="Kallberg Y."/>
            <person name="Tangrot J."/>
            <person name="Rosling A."/>
        </authorList>
    </citation>
    <scope>NUCLEOTIDE SEQUENCE [LARGE SCALE GENOMIC DNA]</scope>
    <source>
        <strain evidence="1 2">120-4 pot B 10/14</strain>
    </source>
</reference>
<accession>A0ABN7V9P0</accession>
<protein>
    <submittedName>
        <fullName evidence="1">2583_t:CDS:1</fullName>
    </submittedName>
</protein>
<sequence>EIISNELSKIIEDWDLSLKVFVVATDNGINIIKATNLLILEDLKQYKPFYCRIKSLQAFFRSLKQGQRLYAMQQKNFQQGYQLPENEHMNQLDILTDIKTKWTSKKEGKKLERLYLKVEKTFNTYLDLIYGSESVNNNENETNSNSDYELLLDNINTVENLPSVNTTSTLQKVRAAIFLSLDELWSVLSNILLITPFLDPRFKDFEWCNGKEKAEAELIV</sequence>
<feature type="non-terminal residue" evidence="1">
    <location>
        <position position="1"/>
    </location>
</feature>
<evidence type="ECO:0000313" key="1">
    <source>
        <dbReference type="EMBL" id="CAG8741282.1"/>
    </source>
</evidence>
<dbReference type="SUPFAM" id="SSF53098">
    <property type="entry name" value="Ribonuclease H-like"/>
    <property type="match status" value="1"/>
</dbReference>
<name>A0ABN7V9P0_GIGMA</name>
<keyword evidence="2" id="KW-1185">Reference proteome</keyword>
<dbReference type="EMBL" id="CAJVQB010010599">
    <property type="protein sequence ID" value="CAG8741282.1"/>
    <property type="molecule type" value="Genomic_DNA"/>
</dbReference>
<evidence type="ECO:0000313" key="2">
    <source>
        <dbReference type="Proteomes" id="UP000789901"/>
    </source>
</evidence>
<dbReference type="InterPro" id="IPR012337">
    <property type="entry name" value="RNaseH-like_sf"/>
</dbReference>
<dbReference type="Proteomes" id="UP000789901">
    <property type="component" value="Unassembled WGS sequence"/>
</dbReference>
<gene>
    <name evidence="1" type="ORF">GMARGA_LOCUS15407</name>
</gene>
<proteinExistence type="predicted"/>
<comment type="caution">
    <text evidence="1">The sequence shown here is derived from an EMBL/GenBank/DDBJ whole genome shotgun (WGS) entry which is preliminary data.</text>
</comment>
<organism evidence="1 2">
    <name type="scientific">Gigaspora margarita</name>
    <dbReference type="NCBI Taxonomy" id="4874"/>
    <lineage>
        <taxon>Eukaryota</taxon>
        <taxon>Fungi</taxon>
        <taxon>Fungi incertae sedis</taxon>
        <taxon>Mucoromycota</taxon>
        <taxon>Glomeromycotina</taxon>
        <taxon>Glomeromycetes</taxon>
        <taxon>Diversisporales</taxon>
        <taxon>Gigasporaceae</taxon>
        <taxon>Gigaspora</taxon>
    </lineage>
</organism>